<organism evidence="2 3">
    <name type="scientific">Gonium pectorale</name>
    <name type="common">Green alga</name>
    <dbReference type="NCBI Taxonomy" id="33097"/>
    <lineage>
        <taxon>Eukaryota</taxon>
        <taxon>Viridiplantae</taxon>
        <taxon>Chlorophyta</taxon>
        <taxon>core chlorophytes</taxon>
        <taxon>Chlorophyceae</taxon>
        <taxon>CS clade</taxon>
        <taxon>Chlamydomonadales</taxon>
        <taxon>Volvocaceae</taxon>
        <taxon>Gonium</taxon>
    </lineage>
</organism>
<accession>A0A150FTC7</accession>
<evidence type="ECO:0000313" key="3">
    <source>
        <dbReference type="Proteomes" id="UP000075714"/>
    </source>
</evidence>
<gene>
    <name evidence="2" type="ORF">GPECTOR_1680g803</name>
</gene>
<protein>
    <submittedName>
        <fullName evidence="2">Uncharacterized protein</fullName>
    </submittedName>
</protein>
<dbReference type="OrthoDB" id="6500128at2759"/>
<feature type="region of interest" description="Disordered" evidence="1">
    <location>
        <begin position="1"/>
        <end position="45"/>
    </location>
</feature>
<sequence>MQVPGQTSRTAVQQLAAARPRWPAFSPRPSRHHRTAGLPRGSNPNPDLLLCRAVATAKRGEVLLIADTLGKSHDGEKQLFQGLTFSVV</sequence>
<dbReference type="AlphaFoldDB" id="A0A150FTC7"/>
<evidence type="ECO:0000256" key="1">
    <source>
        <dbReference type="SAM" id="MobiDB-lite"/>
    </source>
</evidence>
<reference evidence="3" key="1">
    <citation type="journal article" date="2016" name="Nat. Commun.">
        <title>The Gonium pectorale genome demonstrates co-option of cell cycle regulation during the evolution of multicellularity.</title>
        <authorList>
            <person name="Hanschen E.R."/>
            <person name="Marriage T.N."/>
            <person name="Ferris P.J."/>
            <person name="Hamaji T."/>
            <person name="Toyoda A."/>
            <person name="Fujiyama A."/>
            <person name="Neme R."/>
            <person name="Noguchi H."/>
            <person name="Minakuchi Y."/>
            <person name="Suzuki M."/>
            <person name="Kawai-Toyooka H."/>
            <person name="Smith D.R."/>
            <person name="Sparks H."/>
            <person name="Anderson J."/>
            <person name="Bakaric R."/>
            <person name="Luria V."/>
            <person name="Karger A."/>
            <person name="Kirschner M.W."/>
            <person name="Durand P.M."/>
            <person name="Michod R.E."/>
            <person name="Nozaki H."/>
            <person name="Olson B.J."/>
        </authorList>
    </citation>
    <scope>NUCLEOTIDE SEQUENCE [LARGE SCALE GENOMIC DNA]</scope>
    <source>
        <strain evidence="3">NIES-2863</strain>
    </source>
</reference>
<proteinExistence type="predicted"/>
<comment type="caution">
    <text evidence="2">The sequence shown here is derived from an EMBL/GenBank/DDBJ whole genome shotgun (WGS) entry which is preliminary data.</text>
</comment>
<name>A0A150FTC7_GONPE</name>
<feature type="compositionally biased region" description="Polar residues" evidence="1">
    <location>
        <begin position="1"/>
        <end position="13"/>
    </location>
</feature>
<dbReference type="EMBL" id="LSYV01001671">
    <property type="protein sequence ID" value="KXZ40871.1"/>
    <property type="molecule type" value="Genomic_DNA"/>
</dbReference>
<dbReference type="Proteomes" id="UP000075714">
    <property type="component" value="Unassembled WGS sequence"/>
</dbReference>
<keyword evidence="3" id="KW-1185">Reference proteome</keyword>
<evidence type="ECO:0000313" key="2">
    <source>
        <dbReference type="EMBL" id="KXZ40871.1"/>
    </source>
</evidence>
<dbReference type="STRING" id="33097.A0A150FTC7"/>